<dbReference type="Proteomes" id="UP000054251">
    <property type="component" value="Unassembled WGS sequence"/>
</dbReference>
<dbReference type="RefSeq" id="XP_015469930.1">
    <property type="nucleotide sequence ID" value="XM_015609293.1"/>
</dbReference>
<comment type="subcellular location">
    <subcellularLocation>
        <location evidence="1">Mitochondrion inner membrane</location>
    </subcellularLocation>
</comment>
<keyword evidence="1" id="KW-0472">Membrane</keyword>
<evidence type="ECO:0000313" key="3">
    <source>
        <dbReference type="Proteomes" id="UP000054251"/>
    </source>
</evidence>
<dbReference type="InterPro" id="IPR033181">
    <property type="entry name" value="Mic26_fungi"/>
</dbReference>
<gene>
    <name evidence="2" type="ORF">AC631_00463</name>
</gene>
<comment type="caution">
    <text evidence="2">The sequence shown here is derived from an EMBL/GenBank/DDBJ whole genome shotgun (WGS) entry which is preliminary data.</text>
</comment>
<reference evidence="2 3" key="1">
    <citation type="submission" date="2015-11" db="EMBL/GenBank/DDBJ databases">
        <title>The genome of Debaryomyces fabryi.</title>
        <authorList>
            <person name="Tafer H."/>
            <person name="Lopandic K."/>
        </authorList>
    </citation>
    <scope>NUCLEOTIDE SEQUENCE [LARGE SCALE GENOMIC DNA]</scope>
    <source>
        <strain evidence="2 3">CBS 789</strain>
    </source>
</reference>
<dbReference type="AlphaFoldDB" id="A0A0V1Q5N8"/>
<dbReference type="PANTHER" id="PTHR28268:SF1">
    <property type="entry name" value="MICOS SUBUNIT MIC26"/>
    <property type="match status" value="1"/>
</dbReference>
<evidence type="ECO:0000313" key="2">
    <source>
        <dbReference type="EMBL" id="KSA03828.1"/>
    </source>
</evidence>
<keyword evidence="1" id="KW-0999">Mitochondrion inner membrane</keyword>
<comment type="function">
    <text evidence="1">Component of the MICOS complex, a large protein complex of the mitochondrial inner membrane that plays crucial roles in the maintenance of crista junctions, inner membrane architecture, and formation of contact sites to the outer membrane.</text>
</comment>
<dbReference type="PANTHER" id="PTHR28268">
    <property type="entry name" value="MICOS SUBUNIT MIC26"/>
    <property type="match status" value="1"/>
</dbReference>
<sequence length="212" mass="24413">MAPKRLFYEDDEVIITKPGFNEEISEDLKQQESSHGNISFVKGMGIRTAPVLEEYVNKARLILHEKLSYYGAELGTQQSALCNEYKTIKNEVQSSIKEPVLPNLIYILTSSLTGSILVNRRSLPLRFFTPVIFGGVAFNYFMPRSYNVVQEKITNYEKDNLPDVYKNQVTLAEKYQDLRKYLLQGLDNKTTQIENSVHNARLYLIDLFSDKK</sequence>
<dbReference type="GO" id="GO:0044284">
    <property type="term" value="C:mitochondrial crista junction"/>
    <property type="evidence" value="ECO:0007669"/>
    <property type="project" value="TreeGrafter"/>
</dbReference>
<name>A0A0V1Q5N8_9ASCO</name>
<keyword evidence="3" id="KW-1185">Reference proteome</keyword>
<dbReference type="OrthoDB" id="2399148at2759"/>
<dbReference type="GO" id="GO:0042407">
    <property type="term" value="P:cristae formation"/>
    <property type="evidence" value="ECO:0007669"/>
    <property type="project" value="InterPro"/>
</dbReference>
<proteinExistence type="predicted"/>
<dbReference type="Pfam" id="PF09769">
    <property type="entry name" value="ApoO"/>
    <property type="match status" value="1"/>
</dbReference>
<dbReference type="InterPro" id="IPR019166">
    <property type="entry name" value="MIC26/MIC27"/>
</dbReference>
<dbReference type="GeneID" id="26837472"/>
<comment type="subunit">
    <text evidence="1">Component of the mitochondrial contact site and cristae organizing system (MICOS) complex.</text>
</comment>
<keyword evidence="1" id="KW-0496">Mitochondrion</keyword>
<accession>A0A0V1Q5N8</accession>
<dbReference type="EMBL" id="LMYN01000005">
    <property type="protein sequence ID" value="KSA03828.1"/>
    <property type="molecule type" value="Genomic_DNA"/>
</dbReference>
<dbReference type="GO" id="GO:0061617">
    <property type="term" value="C:MICOS complex"/>
    <property type="evidence" value="ECO:0007669"/>
    <property type="project" value="UniProtKB-UniRule"/>
</dbReference>
<organism evidence="2 3">
    <name type="scientific">Debaryomyces fabryi</name>
    <dbReference type="NCBI Taxonomy" id="58627"/>
    <lineage>
        <taxon>Eukaryota</taxon>
        <taxon>Fungi</taxon>
        <taxon>Dikarya</taxon>
        <taxon>Ascomycota</taxon>
        <taxon>Saccharomycotina</taxon>
        <taxon>Pichiomycetes</taxon>
        <taxon>Debaryomycetaceae</taxon>
        <taxon>Debaryomyces</taxon>
    </lineage>
</organism>
<protein>
    <recommendedName>
        <fullName evidence="1">MICOS complex subunit</fullName>
    </recommendedName>
</protein>
<evidence type="ECO:0000256" key="1">
    <source>
        <dbReference type="RuleBase" id="RU363021"/>
    </source>
</evidence>